<name>A0A543E106_9PSEU</name>
<proteinExistence type="inferred from homology"/>
<dbReference type="InterPro" id="IPR027381">
    <property type="entry name" value="LytR/CpsA/Psr_C"/>
</dbReference>
<dbReference type="PANTHER" id="PTHR33392:SF6">
    <property type="entry name" value="POLYISOPRENYL-TEICHOIC ACID--PEPTIDOGLYCAN TEICHOIC ACID TRANSFERASE TAGU"/>
    <property type="match status" value="1"/>
</dbReference>
<feature type="transmembrane region" description="Helical" evidence="3">
    <location>
        <begin position="94"/>
        <end position="114"/>
    </location>
</feature>
<feature type="region of interest" description="Disordered" evidence="2">
    <location>
        <begin position="1"/>
        <end position="87"/>
    </location>
</feature>
<dbReference type="InterPro" id="IPR050922">
    <property type="entry name" value="LytR/CpsA/Psr_CW_biosynth"/>
</dbReference>
<comment type="similarity">
    <text evidence="1">Belongs to the LytR/CpsA/Psr (LCP) family.</text>
</comment>
<dbReference type="Gene3D" id="3.30.70.2390">
    <property type="match status" value="1"/>
</dbReference>
<dbReference type="InterPro" id="IPR004474">
    <property type="entry name" value="LytR_CpsA_psr"/>
</dbReference>
<dbReference type="EMBL" id="VFPA01000001">
    <property type="protein sequence ID" value="TQM15179.1"/>
    <property type="molecule type" value="Genomic_DNA"/>
</dbReference>
<feature type="region of interest" description="Disordered" evidence="2">
    <location>
        <begin position="545"/>
        <end position="583"/>
    </location>
</feature>
<feature type="compositionally biased region" description="Basic and acidic residues" evidence="2">
    <location>
        <begin position="42"/>
        <end position="61"/>
    </location>
</feature>
<evidence type="ECO:0000313" key="6">
    <source>
        <dbReference type="EMBL" id="TQM15179.1"/>
    </source>
</evidence>
<evidence type="ECO:0000256" key="1">
    <source>
        <dbReference type="ARBA" id="ARBA00006068"/>
    </source>
</evidence>
<keyword evidence="7" id="KW-1185">Reference proteome</keyword>
<sequence length="583" mass="60355">MDGRVTGGSTPRRSTPERSSPQRSTPQRSSPQRSAVGLRPARAAERSPREAPRRSPSREPGPHPASARRPRPASAPRTPAPPPRGHTLRRRLRVVLVVASVLVLTLTGTAWGLYRDITAGITTTDVIAGGGDGGAQNILLVGVDSRTDAQGNPLPPEVQQMLNSGPDTGVLNSDTIILLHVPEGGGAATAFSIPRDAYVDIPGYRRDKINAAYPAIAARAQERLAAQGVRAGKGRDAEAAQEGRSALIGAVERLTGQTVDHYAEINLLGFHNLTRAIGGVDVCLREPVDDALSGARFPAGPQTISGTDALAFVRQRHGLPDGDLSRIRRQQVFLAAVADKVLAGGTLTDPGRLAALVGVAQQSLVIDEGWDLLAFAQQAADIAAGNLQFLTIPTEGRETNTRGDVVLVEPREVEAFIEERIAAQRAAAEAAAQAVAAEAADPPPPPPPPVDVIASRYVVDVSNGSDLGGMAGDVSEHLDGLGFVPGIVDNAEPAATSVVRYTDPDADAAQSVADQLGGIEVERDDAVARGHLQVVLGADFDPAVVPEPPAEAPAPTSAASPTTAAPAPPPNAPITAAGVPCVD</sequence>
<dbReference type="AlphaFoldDB" id="A0A543E106"/>
<evidence type="ECO:0000256" key="2">
    <source>
        <dbReference type="SAM" id="MobiDB-lite"/>
    </source>
</evidence>
<feature type="domain" description="Cell envelope-related transcriptional attenuator" evidence="4">
    <location>
        <begin position="172"/>
        <end position="341"/>
    </location>
</feature>
<dbReference type="Gene3D" id="3.40.630.190">
    <property type="entry name" value="LCP protein"/>
    <property type="match status" value="1"/>
</dbReference>
<evidence type="ECO:0000256" key="3">
    <source>
        <dbReference type="SAM" id="Phobius"/>
    </source>
</evidence>
<protein>
    <submittedName>
        <fullName evidence="6">LytR family transcriptional attenuator</fullName>
    </submittedName>
</protein>
<organism evidence="6 7">
    <name type="scientific">Pseudonocardia kunmingensis</name>
    <dbReference type="NCBI Taxonomy" id="630975"/>
    <lineage>
        <taxon>Bacteria</taxon>
        <taxon>Bacillati</taxon>
        <taxon>Actinomycetota</taxon>
        <taxon>Actinomycetes</taxon>
        <taxon>Pseudonocardiales</taxon>
        <taxon>Pseudonocardiaceae</taxon>
        <taxon>Pseudonocardia</taxon>
    </lineage>
</organism>
<feature type="domain" description="LytR/CpsA/Psr regulator C-terminal" evidence="5">
    <location>
        <begin position="458"/>
        <end position="540"/>
    </location>
</feature>
<gene>
    <name evidence="6" type="ORF">FB558_1961</name>
</gene>
<keyword evidence="3" id="KW-0472">Membrane</keyword>
<dbReference type="NCBIfam" id="TIGR00350">
    <property type="entry name" value="lytR_cpsA_psr"/>
    <property type="match status" value="1"/>
</dbReference>
<keyword evidence="3" id="KW-1133">Transmembrane helix</keyword>
<dbReference type="Proteomes" id="UP000315677">
    <property type="component" value="Unassembled WGS sequence"/>
</dbReference>
<dbReference type="Pfam" id="PF03816">
    <property type="entry name" value="LytR_cpsA_psr"/>
    <property type="match status" value="1"/>
</dbReference>
<keyword evidence="3" id="KW-0812">Transmembrane</keyword>
<dbReference type="PANTHER" id="PTHR33392">
    <property type="entry name" value="POLYISOPRENYL-TEICHOIC ACID--PEPTIDOGLYCAN TEICHOIC ACID TRANSFERASE TAGU"/>
    <property type="match status" value="1"/>
</dbReference>
<evidence type="ECO:0000259" key="5">
    <source>
        <dbReference type="Pfam" id="PF13399"/>
    </source>
</evidence>
<comment type="caution">
    <text evidence="6">The sequence shown here is derived from an EMBL/GenBank/DDBJ whole genome shotgun (WGS) entry which is preliminary data.</text>
</comment>
<evidence type="ECO:0000313" key="7">
    <source>
        <dbReference type="Proteomes" id="UP000315677"/>
    </source>
</evidence>
<feature type="compositionally biased region" description="Low complexity" evidence="2">
    <location>
        <begin position="553"/>
        <end position="565"/>
    </location>
</feature>
<evidence type="ECO:0000259" key="4">
    <source>
        <dbReference type="Pfam" id="PF03816"/>
    </source>
</evidence>
<dbReference type="OrthoDB" id="9782542at2"/>
<reference evidence="6 7" key="1">
    <citation type="submission" date="2019-06" db="EMBL/GenBank/DDBJ databases">
        <title>Sequencing the genomes of 1000 actinobacteria strains.</title>
        <authorList>
            <person name="Klenk H.-P."/>
        </authorList>
    </citation>
    <scope>NUCLEOTIDE SEQUENCE [LARGE SCALE GENOMIC DNA]</scope>
    <source>
        <strain evidence="6 7">DSM 45301</strain>
    </source>
</reference>
<dbReference type="RefSeq" id="WP_142050593.1">
    <property type="nucleotide sequence ID" value="NZ_VFPA01000001.1"/>
</dbReference>
<feature type="compositionally biased region" description="Low complexity" evidence="2">
    <location>
        <begin position="9"/>
        <end position="34"/>
    </location>
</feature>
<dbReference type="Pfam" id="PF13399">
    <property type="entry name" value="LytR_C"/>
    <property type="match status" value="1"/>
</dbReference>
<accession>A0A543E106</accession>